<accession>A0A0R0AGB0</accession>
<comment type="pathway">
    <text evidence="3">Amino-acid biosynthesis.</text>
</comment>
<evidence type="ECO:0000313" key="5">
    <source>
        <dbReference type="EMBL" id="KRG43981.1"/>
    </source>
</evidence>
<dbReference type="Gene3D" id="3.40.50.720">
    <property type="entry name" value="NAD(P)-binding Rossmann-like Domain"/>
    <property type="match status" value="1"/>
</dbReference>
<reference evidence="5 6" key="1">
    <citation type="submission" date="2015-10" db="EMBL/GenBank/DDBJ databases">
        <title>Genome sequencing and analysis of members of genus Stenotrophomonas.</title>
        <authorList>
            <person name="Patil P.P."/>
            <person name="Midha S."/>
            <person name="Patil P.B."/>
        </authorList>
    </citation>
    <scope>NUCLEOTIDE SEQUENCE [LARGE SCALE GENOMIC DNA]</scope>
    <source>
        <strain evidence="5 6">JCM 9942</strain>
    </source>
</reference>
<dbReference type="GO" id="GO:0008977">
    <property type="term" value="F:prephenate dehydrogenase (NAD+) activity"/>
    <property type="evidence" value="ECO:0007669"/>
    <property type="project" value="UniProtKB-EC"/>
</dbReference>
<dbReference type="GO" id="GO:0006571">
    <property type="term" value="P:tyrosine biosynthetic process"/>
    <property type="evidence" value="ECO:0007669"/>
    <property type="project" value="InterPro"/>
</dbReference>
<evidence type="ECO:0000259" key="4">
    <source>
        <dbReference type="PROSITE" id="PS51176"/>
    </source>
</evidence>
<dbReference type="InterPro" id="IPR050812">
    <property type="entry name" value="Preph/Arog_dehydrog"/>
</dbReference>
<dbReference type="EC" id="1.3.1.12" evidence="5"/>
<feature type="domain" description="Prephenate/arogenate dehydrogenase" evidence="4">
    <location>
        <begin position="4"/>
        <end position="280"/>
    </location>
</feature>
<dbReference type="GO" id="GO:0070403">
    <property type="term" value="F:NAD+ binding"/>
    <property type="evidence" value="ECO:0007669"/>
    <property type="project" value="TreeGrafter"/>
</dbReference>
<dbReference type="InterPro" id="IPR045865">
    <property type="entry name" value="ACT-like_dom_sf"/>
</dbReference>
<dbReference type="SUPFAM" id="SSF55021">
    <property type="entry name" value="ACT-like"/>
    <property type="match status" value="1"/>
</dbReference>
<dbReference type="AlphaFoldDB" id="A0A0R0AGB0"/>
<evidence type="ECO:0000256" key="2">
    <source>
        <dbReference type="ARBA" id="ARBA00023141"/>
    </source>
</evidence>
<organism evidence="5 6">
    <name type="scientific">Stenotrophomonas pictorum JCM 9942</name>
    <dbReference type="NCBI Taxonomy" id="1236960"/>
    <lineage>
        <taxon>Bacteria</taxon>
        <taxon>Pseudomonadati</taxon>
        <taxon>Pseudomonadota</taxon>
        <taxon>Gammaproteobacteria</taxon>
        <taxon>Lysobacterales</taxon>
        <taxon>Lysobacteraceae</taxon>
        <taxon>Stenotrophomonas</taxon>
    </lineage>
</organism>
<gene>
    <name evidence="5" type="ORF">ARC78_06565</name>
</gene>
<keyword evidence="6" id="KW-1185">Reference proteome</keyword>
<dbReference type="Pfam" id="PF20463">
    <property type="entry name" value="PDH_C"/>
    <property type="match status" value="1"/>
</dbReference>
<proteinExistence type="predicted"/>
<dbReference type="PROSITE" id="PS51176">
    <property type="entry name" value="PDH_ADH"/>
    <property type="match status" value="1"/>
</dbReference>
<dbReference type="SUPFAM" id="SSF48179">
    <property type="entry name" value="6-phosphogluconate dehydrogenase C-terminal domain-like"/>
    <property type="match status" value="1"/>
</dbReference>
<evidence type="ECO:0000256" key="3">
    <source>
        <dbReference type="ARBA" id="ARBA00029440"/>
    </source>
</evidence>
<evidence type="ECO:0000256" key="1">
    <source>
        <dbReference type="ARBA" id="ARBA00023002"/>
    </source>
</evidence>
<dbReference type="Gene3D" id="3.30.70.260">
    <property type="match status" value="1"/>
</dbReference>
<dbReference type="PANTHER" id="PTHR21363">
    <property type="entry name" value="PREPHENATE DEHYDROGENASE"/>
    <property type="match status" value="1"/>
</dbReference>
<dbReference type="InterPro" id="IPR046825">
    <property type="entry name" value="PDH_C"/>
</dbReference>
<protein>
    <submittedName>
        <fullName evidence="5">Prephenate dehydrogenase</fullName>
        <ecNumber evidence="5">1.3.1.12</ecNumber>
    </submittedName>
</protein>
<dbReference type="NCBIfam" id="NF006457">
    <property type="entry name" value="PRK08818.1"/>
    <property type="match status" value="1"/>
</dbReference>
<keyword evidence="2" id="KW-0057">Aromatic amino acid biosynthesis</keyword>
<dbReference type="RefSeq" id="WP_054658288.1">
    <property type="nucleotide sequence ID" value="NZ_BAZI01000067.1"/>
</dbReference>
<keyword evidence="2" id="KW-0028">Amino-acid biosynthesis</keyword>
<sequence length="370" mass="40695">MSGPVIGIVGSGGAYGRWLRGFFQSRMGLTVIGHDPVDADSQTPEQLLERADVLLFSAPIRHTPDLIRDYVHRSGGREQGRLWLDVTSIKAGPVAAMLESRASVAGLHPMTAPPKSPTLKGRVMVVCEARLDPRWQGWLKELYAGLEAECVRATPEHHDRVMALVQAMVHATHLAQASVLREYAPLLGDLQALMPYRSTAFELDAAVISRILSLNPAIYEDIQFGNPHTAEMLDRLLGQLQQLRGLIGQSSDSARAVFRQQFLLDNRAAVGEDTLRDGNYSFERLGYLLADLTEQRAMSVHLPQDRAGSLRELLHVFEQHGVSLASIHSSRTPSGEVHFRIGFEHSYAPEVLAAAAEQIDHSGIGRVLGR</sequence>
<dbReference type="Gene3D" id="1.10.3660.10">
    <property type="entry name" value="6-phosphogluconate dehydrogenase C-terminal like domain"/>
    <property type="match status" value="1"/>
</dbReference>
<dbReference type="OrthoDB" id="5939631at2"/>
<evidence type="ECO:0000313" key="6">
    <source>
        <dbReference type="Proteomes" id="UP000050836"/>
    </source>
</evidence>
<dbReference type="InterPro" id="IPR008927">
    <property type="entry name" value="6-PGluconate_DH-like_C_sf"/>
</dbReference>
<dbReference type="GO" id="GO:0004665">
    <property type="term" value="F:prephenate dehydrogenase (NADP+) activity"/>
    <property type="evidence" value="ECO:0007669"/>
    <property type="project" value="InterPro"/>
</dbReference>
<dbReference type="InterPro" id="IPR003099">
    <property type="entry name" value="Prephen_DH"/>
</dbReference>
<dbReference type="Proteomes" id="UP000050836">
    <property type="component" value="Unassembled WGS sequence"/>
</dbReference>
<dbReference type="InterPro" id="IPR036291">
    <property type="entry name" value="NAD(P)-bd_dom_sf"/>
</dbReference>
<comment type="caution">
    <text evidence="5">The sequence shown here is derived from an EMBL/GenBank/DDBJ whole genome shotgun (WGS) entry which is preliminary data.</text>
</comment>
<dbReference type="SUPFAM" id="SSF51735">
    <property type="entry name" value="NAD(P)-binding Rossmann-fold domains"/>
    <property type="match status" value="1"/>
</dbReference>
<keyword evidence="1 5" id="KW-0560">Oxidoreductase</keyword>
<dbReference type="EMBL" id="LLXS01000010">
    <property type="protein sequence ID" value="KRG43981.1"/>
    <property type="molecule type" value="Genomic_DNA"/>
</dbReference>
<dbReference type="PANTHER" id="PTHR21363:SF0">
    <property type="entry name" value="PREPHENATE DEHYDROGENASE [NADP(+)]"/>
    <property type="match status" value="1"/>
</dbReference>
<name>A0A0R0AGB0_9GAMM</name>